<feature type="non-terminal residue" evidence="2">
    <location>
        <position position="423"/>
    </location>
</feature>
<reference evidence="3" key="1">
    <citation type="journal article" date="2014" name="Proc. Natl. Acad. Sci. U.S.A.">
        <title>Extensive sampling of basidiomycete genomes demonstrates inadequacy of the white-rot/brown-rot paradigm for wood decay fungi.</title>
        <authorList>
            <person name="Riley R."/>
            <person name="Salamov A.A."/>
            <person name="Brown D.W."/>
            <person name="Nagy L.G."/>
            <person name="Floudas D."/>
            <person name="Held B.W."/>
            <person name="Levasseur A."/>
            <person name="Lombard V."/>
            <person name="Morin E."/>
            <person name="Otillar R."/>
            <person name="Lindquist E.A."/>
            <person name="Sun H."/>
            <person name="LaButti K.M."/>
            <person name="Schmutz J."/>
            <person name="Jabbour D."/>
            <person name="Luo H."/>
            <person name="Baker S.E."/>
            <person name="Pisabarro A.G."/>
            <person name="Walton J.D."/>
            <person name="Blanchette R.A."/>
            <person name="Henrissat B."/>
            <person name="Martin F."/>
            <person name="Cullen D."/>
            <person name="Hibbett D.S."/>
            <person name="Grigoriev I.V."/>
        </authorList>
    </citation>
    <scope>NUCLEOTIDE SEQUENCE [LARGE SCALE GENOMIC DNA]</scope>
    <source>
        <strain evidence="3">CBS 339.88</strain>
    </source>
</reference>
<proteinExistence type="predicted"/>
<feature type="compositionally biased region" description="Basic and acidic residues" evidence="1">
    <location>
        <begin position="230"/>
        <end position="242"/>
    </location>
</feature>
<evidence type="ECO:0000313" key="2">
    <source>
        <dbReference type="EMBL" id="KDR64891.1"/>
    </source>
</evidence>
<protein>
    <submittedName>
        <fullName evidence="2">Uncharacterized protein</fullName>
    </submittedName>
</protein>
<keyword evidence="3" id="KW-1185">Reference proteome</keyword>
<evidence type="ECO:0000256" key="1">
    <source>
        <dbReference type="SAM" id="MobiDB-lite"/>
    </source>
</evidence>
<accession>A0A067S272</accession>
<sequence length="423" mass="48986">MITGPAGMPIKGSGKAPRTFDGHYLDISQFLTHLERLYAQHRIDQDSEKVKLILDYCSHKVRSFIKTTEAYRDKKWEDLKTKLLDVYDAERSEPIYTLADVIRLVAKNSKKPITRLEKWKKYVLDFETIAGSIYNSKRMSKYDYHSYFWGGIHPSVKTAFAPMLLVKHASHDASQPYTIEQLNGVAEIVFKRDRFNDLMPSIINWGANSESSDSDSDSDSESEDSDSEEEYGRSRRKESNWRKREKAARRRRKEKRKEKEQKQKQKQSINVSKSEVDGLIDRINKITLLNMEQQQHNQMHNHQQGYTARCVHCDSNQQDNFVGNVAGPPSASQRPPIPTLMENSQQQFNPPNFSETRQLYNPANQGMRRPFPSYPNNIRLPVNQTPGQLTLQQPPFECFGCFSKDHMLGECPRMHELIQQGIL</sequence>
<dbReference type="STRING" id="685588.A0A067S272"/>
<feature type="compositionally biased region" description="Acidic residues" evidence="1">
    <location>
        <begin position="212"/>
        <end position="229"/>
    </location>
</feature>
<evidence type="ECO:0000313" key="3">
    <source>
        <dbReference type="Proteomes" id="UP000027222"/>
    </source>
</evidence>
<dbReference type="OrthoDB" id="2961286at2759"/>
<name>A0A067S272_GALM3</name>
<gene>
    <name evidence="2" type="ORF">GALMADRAFT_1351073</name>
</gene>
<organism evidence="2 3">
    <name type="scientific">Galerina marginata (strain CBS 339.88)</name>
    <dbReference type="NCBI Taxonomy" id="685588"/>
    <lineage>
        <taxon>Eukaryota</taxon>
        <taxon>Fungi</taxon>
        <taxon>Dikarya</taxon>
        <taxon>Basidiomycota</taxon>
        <taxon>Agaricomycotina</taxon>
        <taxon>Agaricomycetes</taxon>
        <taxon>Agaricomycetidae</taxon>
        <taxon>Agaricales</taxon>
        <taxon>Agaricineae</taxon>
        <taxon>Strophariaceae</taxon>
        <taxon>Galerina</taxon>
    </lineage>
</organism>
<feature type="region of interest" description="Disordered" evidence="1">
    <location>
        <begin position="206"/>
        <end position="273"/>
    </location>
</feature>
<dbReference type="EMBL" id="KL142688">
    <property type="protein sequence ID" value="KDR64891.1"/>
    <property type="molecule type" value="Genomic_DNA"/>
</dbReference>
<dbReference type="AlphaFoldDB" id="A0A067S272"/>
<feature type="compositionally biased region" description="Basic residues" evidence="1">
    <location>
        <begin position="243"/>
        <end position="256"/>
    </location>
</feature>
<dbReference type="HOGENOM" id="CLU_649835_0_0_1"/>
<dbReference type="Proteomes" id="UP000027222">
    <property type="component" value="Unassembled WGS sequence"/>
</dbReference>